<dbReference type="SUPFAM" id="SSF52540">
    <property type="entry name" value="P-loop containing nucleoside triphosphate hydrolases"/>
    <property type="match status" value="1"/>
</dbReference>
<dbReference type="Gene3D" id="3.40.50.300">
    <property type="entry name" value="P-loop containing nucleotide triphosphate hydrolases"/>
    <property type="match status" value="2"/>
</dbReference>
<organism evidence="6 7">
    <name type="scientific">Leptotrombidium deliense</name>
    <dbReference type="NCBI Taxonomy" id="299467"/>
    <lineage>
        <taxon>Eukaryota</taxon>
        <taxon>Metazoa</taxon>
        <taxon>Ecdysozoa</taxon>
        <taxon>Arthropoda</taxon>
        <taxon>Chelicerata</taxon>
        <taxon>Arachnida</taxon>
        <taxon>Acari</taxon>
        <taxon>Acariformes</taxon>
        <taxon>Trombidiformes</taxon>
        <taxon>Prostigmata</taxon>
        <taxon>Anystina</taxon>
        <taxon>Parasitengona</taxon>
        <taxon>Trombiculoidea</taxon>
        <taxon>Trombiculidae</taxon>
        <taxon>Leptotrombidium</taxon>
    </lineage>
</organism>
<dbReference type="Pfam" id="PF00270">
    <property type="entry name" value="DEAD"/>
    <property type="match status" value="1"/>
</dbReference>
<sequence>MLQFSRRIKVMVIDEADTLLDDSFFNDTIMDAFEAIKLNDKKCAFASQLVLVSATIPSDFKETLEDVVDIDSIERITTPQIHRVMPHVKQIFMRIHGRERSDKLLELARDNMKNKRPTTIIFVNRTFACDYLHDHLNDHEISCNQKGLKI</sequence>
<dbReference type="GO" id="GO:0003676">
    <property type="term" value="F:nucleic acid binding"/>
    <property type="evidence" value="ECO:0007669"/>
    <property type="project" value="InterPro"/>
</dbReference>
<dbReference type="PANTHER" id="PTHR47960">
    <property type="entry name" value="DEAD-BOX ATP-DEPENDENT RNA HELICASE 50"/>
    <property type="match status" value="1"/>
</dbReference>
<evidence type="ECO:0000259" key="5">
    <source>
        <dbReference type="PROSITE" id="PS51192"/>
    </source>
</evidence>
<dbReference type="InterPro" id="IPR027417">
    <property type="entry name" value="P-loop_NTPase"/>
</dbReference>
<protein>
    <submittedName>
        <fullName evidence="6">Putative ATP-dependent RNA helicase DDX28-like protein</fullName>
    </submittedName>
</protein>
<dbReference type="VEuPathDB" id="VectorBase:LDEU013999"/>
<evidence type="ECO:0000313" key="7">
    <source>
        <dbReference type="Proteomes" id="UP000288716"/>
    </source>
</evidence>
<evidence type="ECO:0000256" key="4">
    <source>
        <dbReference type="ARBA" id="ARBA00022840"/>
    </source>
</evidence>
<accession>A0A443RMU7</accession>
<dbReference type="PROSITE" id="PS51192">
    <property type="entry name" value="HELICASE_ATP_BIND_1"/>
    <property type="match status" value="1"/>
</dbReference>
<keyword evidence="7" id="KW-1185">Reference proteome</keyword>
<keyword evidence="2" id="KW-0378">Hydrolase</keyword>
<evidence type="ECO:0000256" key="2">
    <source>
        <dbReference type="ARBA" id="ARBA00022801"/>
    </source>
</evidence>
<comment type="caution">
    <text evidence="6">The sequence shown here is derived from an EMBL/GenBank/DDBJ whole genome shotgun (WGS) entry which is preliminary data.</text>
</comment>
<proteinExistence type="predicted"/>
<keyword evidence="4" id="KW-0067">ATP-binding</keyword>
<keyword evidence="3 6" id="KW-0347">Helicase</keyword>
<dbReference type="STRING" id="299467.A0A443RMU7"/>
<evidence type="ECO:0000313" key="6">
    <source>
        <dbReference type="EMBL" id="RWS16605.1"/>
    </source>
</evidence>
<reference evidence="6 7" key="1">
    <citation type="journal article" date="2018" name="Gigascience">
        <title>Genomes of trombidid mites reveal novel predicted allergens and laterally-transferred genes associated with secondary metabolism.</title>
        <authorList>
            <person name="Dong X."/>
            <person name="Chaisiri K."/>
            <person name="Xia D."/>
            <person name="Armstrong S.D."/>
            <person name="Fang Y."/>
            <person name="Donnelly M.J."/>
            <person name="Kadowaki T."/>
            <person name="McGarry J.W."/>
            <person name="Darby A.C."/>
            <person name="Makepeace B.L."/>
        </authorList>
    </citation>
    <scope>NUCLEOTIDE SEQUENCE [LARGE SCALE GENOMIC DNA]</scope>
    <source>
        <strain evidence="6">UoL-UT</strain>
    </source>
</reference>
<name>A0A443RMU7_9ACAR</name>
<feature type="domain" description="Helicase ATP-binding" evidence="5">
    <location>
        <begin position="1"/>
        <end position="74"/>
    </location>
</feature>
<dbReference type="InterPro" id="IPR014001">
    <property type="entry name" value="Helicase_ATP-bd"/>
</dbReference>
<dbReference type="Proteomes" id="UP000288716">
    <property type="component" value="Unassembled WGS sequence"/>
</dbReference>
<evidence type="ECO:0000256" key="1">
    <source>
        <dbReference type="ARBA" id="ARBA00022741"/>
    </source>
</evidence>
<dbReference type="GO" id="GO:0016787">
    <property type="term" value="F:hydrolase activity"/>
    <property type="evidence" value="ECO:0007669"/>
    <property type="project" value="UniProtKB-KW"/>
</dbReference>
<dbReference type="EMBL" id="NCKV01047200">
    <property type="protein sequence ID" value="RWS16605.1"/>
    <property type="molecule type" value="Genomic_DNA"/>
</dbReference>
<dbReference type="InterPro" id="IPR011545">
    <property type="entry name" value="DEAD/DEAH_box_helicase_dom"/>
</dbReference>
<evidence type="ECO:0000256" key="3">
    <source>
        <dbReference type="ARBA" id="ARBA00022806"/>
    </source>
</evidence>
<dbReference type="GO" id="GO:0004386">
    <property type="term" value="F:helicase activity"/>
    <property type="evidence" value="ECO:0007669"/>
    <property type="project" value="UniProtKB-KW"/>
</dbReference>
<keyword evidence="1" id="KW-0547">Nucleotide-binding</keyword>
<gene>
    <name evidence="6" type="ORF">B4U80_14698</name>
</gene>
<dbReference type="AlphaFoldDB" id="A0A443RMU7"/>
<dbReference type="GO" id="GO:0005524">
    <property type="term" value="F:ATP binding"/>
    <property type="evidence" value="ECO:0007669"/>
    <property type="project" value="UniProtKB-KW"/>
</dbReference>
<dbReference type="OrthoDB" id="10256233at2759"/>